<organism evidence="1 2">
    <name type="scientific">Streptococcus porcinus</name>
    <dbReference type="NCBI Taxonomy" id="1340"/>
    <lineage>
        <taxon>Bacteria</taxon>
        <taxon>Bacillati</taxon>
        <taxon>Bacillota</taxon>
        <taxon>Bacilli</taxon>
        <taxon>Lactobacillales</taxon>
        <taxon>Streptococcaceae</taxon>
        <taxon>Streptococcus</taxon>
    </lineage>
</organism>
<accession>A0A7V9WT28</accession>
<protein>
    <recommendedName>
        <fullName evidence="3">Phage protein</fullName>
    </recommendedName>
</protein>
<reference evidence="1 2" key="1">
    <citation type="submission" date="2020-07" db="EMBL/GenBank/DDBJ databases">
        <title>Molecular and genomic characterization of Streptococcus porcinus isolated from diseased swine in Brazil.</title>
        <authorList>
            <person name="Moreno L.Z."/>
            <person name="Matajira C.E.C."/>
            <person name="Poor A.P."/>
            <person name="Dutra M.C."/>
            <person name="Moreno A.M."/>
        </authorList>
    </citation>
    <scope>NUCLEOTIDE SEQUENCE [LARGE SCALE GENOMIC DNA]</scope>
    <source>
        <strain evidence="1 2">SP0816-2</strain>
    </source>
</reference>
<dbReference type="RefSeq" id="WP_003084841.1">
    <property type="nucleotide sequence ID" value="NZ_JACEGE010000024.1"/>
</dbReference>
<comment type="caution">
    <text evidence="1">The sequence shown here is derived from an EMBL/GenBank/DDBJ whole genome shotgun (WGS) entry which is preliminary data.</text>
</comment>
<dbReference type="AlphaFoldDB" id="A0A7V9WT28"/>
<evidence type="ECO:0000313" key="2">
    <source>
        <dbReference type="Proteomes" id="UP000524462"/>
    </source>
</evidence>
<dbReference type="EMBL" id="JACEGE010000024">
    <property type="protein sequence ID" value="MBA2796562.1"/>
    <property type="molecule type" value="Genomic_DNA"/>
</dbReference>
<gene>
    <name evidence="1" type="ORF">H1B29_08730</name>
</gene>
<evidence type="ECO:0000313" key="1">
    <source>
        <dbReference type="EMBL" id="MBA2796562.1"/>
    </source>
</evidence>
<name>A0A7V9WT28_STRPO</name>
<evidence type="ECO:0008006" key="3">
    <source>
        <dbReference type="Google" id="ProtNLM"/>
    </source>
</evidence>
<dbReference type="Proteomes" id="UP000524462">
    <property type="component" value="Unassembled WGS sequence"/>
</dbReference>
<proteinExistence type="predicted"/>
<sequence>MGKLKGITITLIDKVVQGKDAFNNPIKIDSEIKVENVLVAPTSSDDITNQLNLTGKKAVYTLGIPKGDTHNWENKEVRFFGQKFRTFGLPVEGIEDLIPLEWNKKVMVERYE</sequence>